<sequence>MTTQQTSTGPFSPLRLSTGAVHPFFYIYGTAFKEDRTGELKALALKKGFRGVDSAKHLSAYEEPSVGIAIEEALKSGVKRESLFEENEYDADIREYLDKTGIAYQAFSLLKANQEIRSSELVARVAGRFHTEREIAFYMLVLGLGKVSIVNGTMSEAQELDLVRIAELLGDQQAVSDLTECLAEFKQLLRIK</sequence>
<gene>
    <name evidence="1" type="ORF">MGU_03160</name>
</gene>
<protein>
    <submittedName>
        <fullName evidence="1">NADP-dependent oxidoreductase domain protein</fullName>
    </submittedName>
</protein>
<reference evidence="1 2" key="1">
    <citation type="journal article" date="2014" name="Proc. Natl. Acad. Sci. U.S.A.">
        <title>Trajectory and genomic determinants of fungal-pathogen speciation and host adaptation.</title>
        <authorList>
            <person name="Hu X."/>
            <person name="Xiao G."/>
            <person name="Zheng P."/>
            <person name="Shang Y."/>
            <person name="Su Y."/>
            <person name="Zhang X."/>
            <person name="Liu X."/>
            <person name="Zhan S."/>
            <person name="St Leger R.J."/>
            <person name="Wang C."/>
        </authorList>
    </citation>
    <scope>NUCLEOTIDE SEQUENCE [LARGE SCALE GENOMIC DNA]</scope>
    <source>
        <strain evidence="1 2">ARSEF 977</strain>
    </source>
</reference>
<organism evidence="1 2">
    <name type="scientific">Metarhizium guizhouense (strain ARSEF 977)</name>
    <dbReference type="NCBI Taxonomy" id="1276136"/>
    <lineage>
        <taxon>Eukaryota</taxon>
        <taxon>Fungi</taxon>
        <taxon>Dikarya</taxon>
        <taxon>Ascomycota</taxon>
        <taxon>Pezizomycotina</taxon>
        <taxon>Sordariomycetes</taxon>
        <taxon>Hypocreomycetidae</taxon>
        <taxon>Hypocreales</taxon>
        <taxon>Clavicipitaceae</taxon>
        <taxon>Metarhizium</taxon>
    </lineage>
</organism>
<evidence type="ECO:0000313" key="1">
    <source>
        <dbReference type="EMBL" id="KID89755.1"/>
    </source>
</evidence>
<dbReference type="AlphaFoldDB" id="A0A0B4GR12"/>
<comment type="caution">
    <text evidence="1">The sequence shown here is derived from an EMBL/GenBank/DDBJ whole genome shotgun (WGS) entry which is preliminary data.</text>
</comment>
<evidence type="ECO:0000313" key="2">
    <source>
        <dbReference type="Proteomes" id="UP000031192"/>
    </source>
</evidence>
<accession>A0A0B4GR12</accession>
<dbReference type="OrthoDB" id="5357513at2759"/>
<proteinExistence type="predicted"/>
<keyword evidence="2" id="KW-1185">Reference proteome</keyword>
<dbReference type="HOGENOM" id="CLU_1415494_0_0_1"/>
<dbReference type="Proteomes" id="UP000031192">
    <property type="component" value="Unassembled WGS sequence"/>
</dbReference>
<dbReference type="EMBL" id="AZNH01000007">
    <property type="protein sequence ID" value="KID89755.1"/>
    <property type="molecule type" value="Genomic_DNA"/>
</dbReference>
<name>A0A0B4GR12_METGA</name>